<dbReference type="InterPro" id="IPR013154">
    <property type="entry name" value="ADH-like_N"/>
</dbReference>
<evidence type="ECO:0000256" key="2">
    <source>
        <dbReference type="ARBA" id="ARBA00022723"/>
    </source>
</evidence>
<evidence type="ECO:0000256" key="1">
    <source>
        <dbReference type="ARBA" id="ARBA00001947"/>
    </source>
</evidence>
<reference evidence="8" key="1">
    <citation type="submission" date="2010-08" db="EMBL/GenBank/DDBJ databases">
        <authorList>
            <person name="Beatson S."/>
        </authorList>
    </citation>
    <scope>NUCLEOTIDE SEQUENCE</scope>
    <source>
        <strain evidence="8">MS1146</strain>
        <plasmid evidence="8">pSSAP1</plasmid>
    </source>
</reference>
<gene>
    <name evidence="8" type="ORF">SSAP_P131</name>
</gene>
<keyword evidence="4" id="KW-0560">Oxidoreductase</keyword>
<keyword evidence="3 6" id="KW-0862">Zinc</keyword>
<dbReference type="InterPro" id="IPR020843">
    <property type="entry name" value="ER"/>
</dbReference>
<evidence type="ECO:0000259" key="7">
    <source>
        <dbReference type="SMART" id="SM00829"/>
    </source>
</evidence>
<evidence type="ECO:0000256" key="4">
    <source>
        <dbReference type="ARBA" id="ARBA00023002"/>
    </source>
</evidence>
<dbReference type="Gene3D" id="3.40.50.720">
    <property type="entry name" value="NAD(P)-binding Rossmann-like Domain"/>
    <property type="match status" value="1"/>
</dbReference>
<dbReference type="FunFam" id="3.40.50.720:FF:000003">
    <property type="entry name" value="S-(hydroxymethyl)glutathione dehydrogenase"/>
    <property type="match status" value="1"/>
</dbReference>
<evidence type="ECO:0000313" key="8">
    <source>
        <dbReference type="EMBL" id="CBW54946.1"/>
    </source>
</evidence>
<keyword evidence="2 6" id="KW-0479">Metal-binding</keyword>
<dbReference type="PANTHER" id="PTHR43880">
    <property type="entry name" value="ALCOHOL DEHYDROGENASE"/>
    <property type="match status" value="1"/>
</dbReference>
<dbReference type="PANTHER" id="PTHR43880:SF12">
    <property type="entry name" value="ALCOHOL DEHYDROGENASE CLASS-3"/>
    <property type="match status" value="1"/>
</dbReference>
<dbReference type="Gene3D" id="3.90.180.10">
    <property type="entry name" value="Medium-chain alcohol dehydrogenases, catalytic domain"/>
    <property type="match status" value="1"/>
</dbReference>
<protein>
    <submittedName>
        <fullName evidence="8">Aryl-alcohol dehydrogenase</fullName>
    </submittedName>
</protein>
<dbReference type="InterPro" id="IPR013149">
    <property type="entry name" value="ADH-like_C"/>
</dbReference>
<dbReference type="GO" id="GO:0008270">
    <property type="term" value="F:zinc ion binding"/>
    <property type="evidence" value="ECO:0007669"/>
    <property type="project" value="InterPro"/>
</dbReference>
<dbReference type="Pfam" id="PF00107">
    <property type="entry name" value="ADH_zinc_N"/>
    <property type="match status" value="1"/>
</dbReference>
<dbReference type="Pfam" id="PF08240">
    <property type="entry name" value="ADH_N"/>
    <property type="match status" value="1"/>
</dbReference>
<dbReference type="GO" id="GO:0046294">
    <property type="term" value="P:formaldehyde catabolic process"/>
    <property type="evidence" value="ECO:0007669"/>
    <property type="project" value="TreeGrafter"/>
</dbReference>
<keyword evidence="8" id="KW-0614">Plasmid</keyword>
<dbReference type="CDD" id="cd08278">
    <property type="entry name" value="benzyl_alcohol_DH"/>
    <property type="match status" value="1"/>
</dbReference>
<dbReference type="GO" id="GO:0005829">
    <property type="term" value="C:cytosol"/>
    <property type="evidence" value="ECO:0007669"/>
    <property type="project" value="TreeGrafter"/>
</dbReference>
<proteinExistence type="inferred from homology"/>
<dbReference type="InterPro" id="IPR002328">
    <property type="entry name" value="ADH_Zn_CS"/>
</dbReference>
<evidence type="ECO:0000256" key="6">
    <source>
        <dbReference type="RuleBase" id="RU361277"/>
    </source>
</evidence>
<name>F4MSR2_STASA</name>
<evidence type="ECO:0000256" key="5">
    <source>
        <dbReference type="ARBA" id="ARBA00023027"/>
    </source>
</evidence>
<dbReference type="RefSeq" id="WP_013730033.1">
    <property type="nucleotide sequence ID" value="NC_015432.1"/>
</dbReference>
<feature type="domain" description="Enoyl reductase (ER)" evidence="7">
    <location>
        <begin position="7"/>
        <end position="362"/>
    </location>
</feature>
<evidence type="ECO:0000256" key="3">
    <source>
        <dbReference type="ARBA" id="ARBA00022833"/>
    </source>
</evidence>
<dbReference type="SUPFAM" id="SSF50129">
    <property type="entry name" value="GroES-like"/>
    <property type="match status" value="1"/>
</dbReference>
<dbReference type="InterPro" id="IPR036291">
    <property type="entry name" value="NAD(P)-bd_dom_sf"/>
</dbReference>
<comment type="cofactor">
    <cofactor evidence="1 6">
        <name>Zn(2+)</name>
        <dbReference type="ChEBI" id="CHEBI:29105"/>
    </cofactor>
</comment>
<sequence length="370" mass="39937">MKAAVLREVNTSYKIEDVTLNRDVKANEVKVKIIATGMCHSDEAIRTGQTSFGFPGILGHEGAGIVEEVGPGVLDIEQGDHVVLTDGHCGHCEACLSGNPSVCDYWEEINISGTSFDGSKIFKGSDKKDLNMFYNQSSFTEYTITHRNNVVKVDKDLDLRILGPLGCGFLTGSGTVFNGLKPSAGDSIAVFGTGAVGLSAIISAKISGCYPIVAVDIHENRLELAKELGATHVINSKNEEVLAQVDKFTSQRGVNYTIDTTGVPAVMEFARDSLAKNGVAALVAVTDKTFETSPFVNLAAAQRTIKGVLMGDSVSQIEIPKLIQYYRRGLFPFDKLIKFYNFKDINEAAEDSNSGKVIKPVLIVDELYTP</sequence>
<dbReference type="EMBL" id="FR687301">
    <property type="protein sequence ID" value="CBW54946.1"/>
    <property type="molecule type" value="Genomic_DNA"/>
</dbReference>
<geneLocation type="plasmid" evidence="8">
    <name>pSSAP1</name>
</geneLocation>
<dbReference type="PROSITE" id="PS00059">
    <property type="entry name" value="ADH_ZINC"/>
    <property type="match status" value="1"/>
</dbReference>
<dbReference type="GO" id="GO:0051903">
    <property type="term" value="F:S-(hydroxymethyl)glutathione dehydrogenase [NAD(P)+] activity"/>
    <property type="evidence" value="ECO:0007669"/>
    <property type="project" value="TreeGrafter"/>
</dbReference>
<reference evidence="8" key="2">
    <citation type="journal article" date="2011" name="Microbiology">
        <title>UafB is a serine-rich repeat adhesin of Staphylococcus saprophyticus that mediates binding to fibronectin, fibrinogen and human uroepithelial cells.</title>
        <authorList>
            <person name="King N.P."/>
            <person name="Beatson S.A."/>
            <person name="Totsika M."/>
            <person name="Ulett G.C."/>
            <person name="Alm R.A."/>
            <person name="Manning P.A."/>
            <person name="Schembri M.A."/>
        </authorList>
    </citation>
    <scope>NUCLEOTIDE SEQUENCE [LARGE SCALE GENOMIC DNA]</scope>
    <source>
        <strain evidence="8">MS1146</strain>
        <plasmid evidence="8">pSSAP1</plasmid>
    </source>
</reference>
<dbReference type="SMART" id="SM00829">
    <property type="entry name" value="PKS_ER"/>
    <property type="match status" value="1"/>
</dbReference>
<comment type="similarity">
    <text evidence="6">Belongs to the zinc-containing alcohol dehydrogenase family.</text>
</comment>
<dbReference type="SUPFAM" id="SSF51735">
    <property type="entry name" value="NAD(P)-binding Rossmann-fold domains"/>
    <property type="match status" value="1"/>
</dbReference>
<keyword evidence="5" id="KW-0520">NAD</keyword>
<organism evidence="8">
    <name type="scientific">Staphylococcus saprophyticus subsp. saprophyticus MS1146</name>
    <dbReference type="NCBI Taxonomy" id="881952"/>
    <lineage>
        <taxon>Bacteria</taxon>
        <taxon>Bacillati</taxon>
        <taxon>Bacillota</taxon>
        <taxon>Bacilli</taxon>
        <taxon>Bacillales</taxon>
        <taxon>Staphylococcaceae</taxon>
        <taxon>Staphylococcus</taxon>
    </lineage>
</organism>
<dbReference type="InterPro" id="IPR011032">
    <property type="entry name" value="GroES-like_sf"/>
</dbReference>
<accession>F4MSR2</accession>
<dbReference type="AlphaFoldDB" id="F4MSR2"/>